<accession>A0A7W5P8U2</accession>
<keyword evidence="4 6" id="KW-0418">Kinase</keyword>
<dbReference type="EC" id="2.7.1.17" evidence="6"/>
<dbReference type="RefSeq" id="WP_183342342.1">
    <property type="nucleotide sequence ID" value="NZ_JACHZG010000007.1"/>
</dbReference>
<dbReference type="EMBL" id="JACHZG010000007">
    <property type="protein sequence ID" value="MBB3328943.1"/>
    <property type="molecule type" value="Genomic_DNA"/>
</dbReference>
<comment type="similarity">
    <text evidence="1">Belongs to the FGGY kinase family.</text>
</comment>
<protein>
    <submittedName>
        <fullName evidence="6">Xylulokinase</fullName>
        <ecNumber evidence="6">2.7.1.17</ecNumber>
    </submittedName>
</protein>
<dbReference type="GO" id="GO:0042732">
    <property type="term" value="P:D-xylose metabolic process"/>
    <property type="evidence" value="ECO:0007669"/>
    <property type="project" value="UniProtKB-KW"/>
</dbReference>
<organism evidence="6 7">
    <name type="scientific">Microlunatus antarcticus</name>
    <dbReference type="NCBI Taxonomy" id="53388"/>
    <lineage>
        <taxon>Bacteria</taxon>
        <taxon>Bacillati</taxon>
        <taxon>Actinomycetota</taxon>
        <taxon>Actinomycetes</taxon>
        <taxon>Propionibacteriales</taxon>
        <taxon>Propionibacteriaceae</taxon>
        <taxon>Microlunatus</taxon>
    </lineage>
</organism>
<evidence type="ECO:0000256" key="2">
    <source>
        <dbReference type="ARBA" id="ARBA00022629"/>
    </source>
</evidence>
<name>A0A7W5P8U2_9ACTN</name>
<gene>
    <name evidence="6" type="ORF">FHX39_003940</name>
</gene>
<comment type="caution">
    <text evidence="6">The sequence shown here is derived from an EMBL/GenBank/DDBJ whole genome shotgun (WGS) entry which is preliminary data.</text>
</comment>
<dbReference type="PANTHER" id="PTHR43095">
    <property type="entry name" value="SUGAR KINASE"/>
    <property type="match status" value="1"/>
</dbReference>
<keyword evidence="3 6" id="KW-0808">Transferase</keyword>
<evidence type="ECO:0000256" key="3">
    <source>
        <dbReference type="ARBA" id="ARBA00022679"/>
    </source>
</evidence>
<keyword evidence="2" id="KW-0119">Carbohydrate metabolism</keyword>
<dbReference type="Pfam" id="PF00370">
    <property type="entry name" value="FGGY_N"/>
    <property type="match status" value="1"/>
</dbReference>
<reference evidence="6 7" key="1">
    <citation type="submission" date="2020-08" db="EMBL/GenBank/DDBJ databases">
        <title>Sequencing the genomes of 1000 actinobacteria strains.</title>
        <authorList>
            <person name="Klenk H.-P."/>
        </authorList>
    </citation>
    <scope>NUCLEOTIDE SEQUENCE [LARGE SCALE GENOMIC DNA]</scope>
    <source>
        <strain evidence="6 7">DSM 11053</strain>
    </source>
</reference>
<evidence type="ECO:0000256" key="4">
    <source>
        <dbReference type="ARBA" id="ARBA00022777"/>
    </source>
</evidence>
<feature type="domain" description="Carbohydrate kinase FGGY N-terminal" evidence="5">
    <location>
        <begin position="8"/>
        <end position="246"/>
    </location>
</feature>
<evidence type="ECO:0000313" key="7">
    <source>
        <dbReference type="Proteomes" id="UP000565572"/>
    </source>
</evidence>
<dbReference type="InterPro" id="IPR050406">
    <property type="entry name" value="FGGY_Carb_Kinase"/>
</dbReference>
<dbReference type="Gene3D" id="3.30.420.40">
    <property type="match status" value="2"/>
</dbReference>
<keyword evidence="7" id="KW-1185">Reference proteome</keyword>
<dbReference type="InterPro" id="IPR043129">
    <property type="entry name" value="ATPase_NBD"/>
</dbReference>
<dbReference type="InterPro" id="IPR018484">
    <property type="entry name" value="FGGY_N"/>
</dbReference>
<dbReference type="PANTHER" id="PTHR43095:SF5">
    <property type="entry name" value="XYLULOSE KINASE"/>
    <property type="match status" value="1"/>
</dbReference>
<sequence>MALVPPTLLGLDLGTSAVKATLVGLDGSRVAGRSVRSPFAPTPGATTGTSVDALLGSVRTLLADLAPWLPGVVGVGVAGLGESGGWVGVDGVDGVADVPMLAWHDPYGQATADRLVAALGQAELVRRTGRRARSWTTLSKIGWLAGRGVRPTGRWTGAAGLVVWMLTGSVAQEPSLAATSGAFDPTTGRYDDDLLALVGVDVEWAPVVPAGIPVGTVTRAAAASTGLPGGVPVTIAGHDHPVSVVGSGARPEMVTDSMGTGEPLLVGWDAARPAPPLDEMPGHLTVTGWPGRPTLMLLWEHLRPGRGLENLAGLLQVPREELERLAQDRPQHRPLDAAALLGLEDGLVGPDDLRPDLWHDPGQAWADALDGYAEQAAAGEARLRWLSGADQPTLLTGGGTRSPRWVRAKRDRATHGLLVVDDPESVARGAALLAGVAAGTWPADRLPSTLPGSP</sequence>
<evidence type="ECO:0000256" key="1">
    <source>
        <dbReference type="ARBA" id="ARBA00009156"/>
    </source>
</evidence>
<dbReference type="AlphaFoldDB" id="A0A7W5P8U2"/>
<evidence type="ECO:0000259" key="5">
    <source>
        <dbReference type="Pfam" id="PF00370"/>
    </source>
</evidence>
<proteinExistence type="inferred from homology"/>
<dbReference type="PRINTS" id="PR00301">
    <property type="entry name" value="HEATSHOCK70"/>
</dbReference>
<evidence type="ECO:0000313" key="6">
    <source>
        <dbReference type="EMBL" id="MBB3328943.1"/>
    </source>
</evidence>
<dbReference type="Proteomes" id="UP000565572">
    <property type="component" value="Unassembled WGS sequence"/>
</dbReference>
<dbReference type="GO" id="GO:0004856">
    <property type="term" value="F:D-xylulokinase activity"/>
    <property type="evidence" value="ECO:0007669"/>
    <property type="project" value="UniProtKB-EC"/>
</dbReference>
<keyword evidence="2" id="KW-0859">Xylose metabolism</keyword>
<dbReference type="SUPFAM" id="SSF53067">
    <property type="entry name" value="Actin-like ATPase domain"/>
    <property type="match status" value="2"/>
</dbReference>